<organism evidence="4 5">
    <name type="scientific">Methylovulum psychrotolerans</name>
    <dbReference type="NCBI Taxonomy" id="1704499"/>
    <lineage>
        <taxon>Bacteria</taxon>
        <taxon>Pseudomonadati</taxon>
        <taxon>Pseudomonadota</taxon>
        <taxon>Gammaproteobacteria</taxon>
        <taxon>Methylococcales</taxon>
        <taxon>Methylococcaceae</taxon>
        <taxon>Methylovulum</taxon>
    </lineage>
</organism>
<evidence type="ECO:0000259" key="3">
    <source>
        <dbReference type="PROSITE" id="PS50110"/>
    </source>
</evidence>
<name>A0A1Z4BVP4_9GAMM</name>
<dbReference type="SMART" id="SM00448">
    <property type="entry name" value="REC"/>
    <property type="match status" value="1"/>
</dbReference>
<gene>
    <name evidence="4" type="ORF">CEK71_04100</name>
</gene>
<dbReference type="Proteomes" id="UP000197019">
    <property type="component" value="Chromosome"/>
</dbReference>
<dbReference type="PANTHER" id="PTHR44591:SF3">
    <property type="entry name" value="RESPONSE REGULATORY DOMAIN-CONTAINING PROTEIN"/>
    <property type="match status" value="1"/>
</dbReference>
<dbReference type="KEGG" id="mpsy:CEK71_04100"/>
<dbReference type="GO" id="GO:0000160">
    <property type="term" value="P:phosphorelay signal transduction system"/>
    <property type="evidence" value="ECO:0007669"/>
    <property type="project" value="InterPro"/>
</dbReference>
<dbReference type="AlphaFoldDB" id="A0A1Z4BVP4"/>
<evidence type="ECO:0000256" key="2">
    <source>
        <dbReference type="PROSITE-ProRule" id="PRU00169"/>
    </source>
</evidence>
<accession>A0A1Z4BVP4</accession>
<sequence>MYMFEIQETLNNPSLRNASNVTESVRDKSIRKTLCVSLLGFDVAAQEKLSRALQTKRADGFIYRLLDPTEEQFGAVILANYDNPRAQKQIEAILALHPRLKRIAVSHGGIDDTSVHQLRGILITAKILGILDKVAEELAKEEPNQSDSPTQLFKPTGVPNEQPLTARLDVLAEPILASAYSCPPVSPVAPSNEVAGYRALIVDDSIAVQKSLQLHLANIKQIAAVDFASSGEEAVDKCASQKYNVIFLDIIMPGMDGYDTCTLLRKMPEYKKVPIIMVSGKTSPLDEVKGVVAGCTTYLTKPVQPEAFQRLSNRVLTWLERQNPSSNP</sequence>
<dbReference type="PROSITE" id="PS50110">
    <property type="entry name" value="RESPONSE_REGULATORY"/>
    <property type="match status" value="1"/>
</dbReference>
<dbReference type="CDD" id="cd17546">
    <property type="entry name" value="REC_hyHK_CKI1_RcsC-like"/>
    <property type="match status" value="1"/>
</dbReference>
<dbReference type="InterPro" id="IPR050595">
    <property type="entry name" value="Bact_response_regulator"/>
</dbReference>
<dbReference type="Gene3D" id="3.40.50.2300">
    <property type="match status" value="1"/>
</dbReference>
<reference evidence="4 5" key="1">
    <citation type="submission" date="2017-06" db="EMBL/GenBank/DDBJ databases">
        <title>Genome Sequencing of the methanotroph Methylovulum psychrotolerants str. HV10-M2 isolated from a high-altitude environment.</title>
        <authorList>
            <person name="Mateos-Rivera A."/>
        </authorList>
    </citation>
    <scope>NUCLEOTIDE SEQUENCE [LARGE SCALE GENOMIC DNA]</scope>
    <source>
        <strain evidence="4 5">HV10_M2</strain>
    </source>
</reference>
<protein>
    <recommendedName>
        <fullName evidence="3">Response regulatory domain-containing protein</fullName>
    </recommendedName>
</protein>
<dbReference type="Pfam" id="PF00072">
    <property type="entry name" value="Response_reg"/>
    <property type="match status" value="1"/>
</dbReference>
<dbReference type="InterPro" id="IPR011006">
    <property type="entry name" value="CheY-like_superfamily"/>
</dbReference>
<evidence type="ECO:0000313" key="5">
    <source>
        <dbReference type="Proteomes" id="UP000197019"/>
    </source>
</evidence>
<dbReference type="EMBL" id="CP022129">
    <property type="protein sequence ID" value="ASF45313.1"/>
    <property type="molecule type" value="Genomic_DNA"/>
</dbReference>
<feature type="modified residue" description="4-aspartylphosphate" evidence="2">
    <location>
        <position position="249"/>
    </location>
</feature>
<dbReference type="InterPro" id="IPR001789">
    <property type="entry name" value="Sig_transdc_resp-reg_receiver"/>
</dbReference>
<proteinExistence type="predicted"/>
<dbReference type="PANTHER" id="PTHR44591">
    <property type="entry name" value="STRESS RESPONSE REGULATOR PROTEIN 1"/>
    <property type="match status" value="1"/>
</dbReference>
<keyword evidence="1 2" id="KW-0597">Phosphoprotein</keyword>
<evidence type="ECO:0000313" key="4">
    <source>
        <dbReference type="EMBL" id="ASF45313.1"/>
    </source>
</evidence>
<feature type="domain" description="Response regulatory" evidence="3">
    <location>
        <begin position="198"/>
        <end position="316"/>
    </location>
</feature>
<dbReference type="SUPFAM" id="SSF52172">
    <property type="entry name" value="CheY-like"/>
    <property type="match status" value="1"/>
</dbReference>
<keyword evidence="5" id="KW-1185">Reference proteome</keyword>
<evidence type="ECO:0000256" key="1">
    <source>
        <dbReference type="ARBA" id="ARBA00022553"/>
    </source>
</evidence>